<protein>
    <submittedName>
        <fullName evidence="2">Uncharacterized protein</fullName>
    </submittedName>
</protein>
<feature type="region of interest" description="Disordered" evidence="1">
    <location>
        <begin position="1"/>
        <end position="49"/>
    </location>
</feature>
<evidence type="ECO:0000313" key="2">
    <source>
        <dbReference type="EMBL" id="OEU05868.1"/>
    </source>
</evidence>
<sequence>MILEGVVPGKSTANGRYNNMDNTKNQSKSKGKSNTETTTTTTTTTDENERKMLEKLWSYVNNLQRARKTKGDTKAANALAYYLHNNKVDEKINPILMKEVKFDDEDDGDNNDEDAIDDHQDGIENIVAVENNSNTNTSSSAIQLLSSIQEVLERALIPALRQAGESHDYKMILRLISGSVAFANNHPILTPRIFGEAIHALSQTKSNAAKLKSVWNIMIGNTTTTTTTETGNNNNDDSNRLPLFLSGPPTAFELNIVLKSMASRGKSKACIDLYRQHSIRGGSSTSPSLPSSTTSWLSVPSSSSYSTIYIHPDAYTISILLSILADSISINQMMCDPIDFSATTIENATTAPTIPIPKTTATTDSNKSMWSNIKSLSYSTCWQWNAAMDLFSTLPDDNNKNKNGFSSKNKDHRYDNNEMIRWRNNYVYSSLLKLQDKAEDLCNRRISSSSPSSYYNSSNFETETPDSDSDSVSVAAIDGERGSERGREVLKMSMWSQTTVSNARFGQVWAADGVILGSSVENANTHPDLQKWINDSWDITPRSFQYSWRGKGPMNKSDSDNDDIPNMIIVGGNFMVMSILVHRRSLMNLHSVQSEIDDVGDNNDGDDYSNTLLYFSKECHESKQTIVHPLFLNKVFSNVHQKSTTPILAKISCS</sequence>
<organism evidence="2 3">
    <name type="scientific">Fragilariopsis cylindrus CCMP1102</name>
    <dbReference type="NCBI Taxonomy" id="635003"/>
    <lineage>
        <taxon>Eukaryota</taxon>
        <taxon>Sar</taxon>
        <taxon>Stramenopiles</taxon>
        <taxon>Ochrophyta</taxon>
        <taxon>Bacillariophyta</taxon>
        <taxon>Bacillariophyceae</taxon>
        <taxon>Bacillariophycidae</taxon>
        <taxon>Bacillariales</taxon>
        <taxon>Bacillariaceae</taxon>
        <taxon>Fragilariopsis</taxon>
    </lineage>
</organism>
<feature type="compositionally biased region" description="Polar residues" evidence="1">
    <location>
        <begin position="11"/>
        <end position="34"/>
    </location>
</feature>
<proteinExistence type="predicted"/>
<evidence type="ECO:0000256" key="1">
    <source>
        <dbReference type="SAM" id="MobiDB-lite"/>
    </source>
</evidence>
<evidence type="ECO:0000313" key="3">
    <source>
        <dbReference type="Proteomes" id="UP000095751"/>
    </source>
</evidence>
<feature type="compositionally biased region" description="Low complexity" evidence="1">
    <location>
        <begin position="35"/>
        <end position="45"/>
    </location>
</feature>
<dbReference type="AlphaFoldDB" id="A0A1E7EIZ2"/>
<feature type="region of interest" description="Disordered" evidence="1">
    <location>
        <begin position="447"/>
        <end position="472"/>
    </location>
</feature>
<accession>A0A1E7EIZ2</accession>
<feature type="compositionally biased region" description="Low complexity" evidence="1">
    <location>
        <begin position="447"/>
        <end position="459"/>
    </location>
</feature>
<reference evidence="2 3" key="1">
    <citation type="submission" date="2016-09" db="EMBL/GenBank/DDBJ databases">
        <title>Extensive genetic diversity and differential bi-allelic expression allows diatom success in the polar Southern Ocean.</title>
        <authorList>
            <consortium name="DOE Joint Genome Institute"/>
            <person name="Mock T."/>
            <person name="Otillar R.P."/>
            <person name="Strauss J."/>
            <person name="Dupont C."/>
            <person name="Frickenhaus S."/>
            <person name="Maumus F."/>
            <person name="Mcmullan M."/>
            <person name="Sanges R."/>
            <person name="Schmutz J."/>
            <person name="Toseland A."/>
            <person name="Valas R."/>
            <person name="Veluchamy A."/>
            <person name="Ward B.J."/>
            <person name="Allen A."/>
            <person name="Barry K."/>
            <person name="Falciatore A."/>
            <person name="Ferrante M."/>
            <person name="Fortunato A.E."/>
            <person name="Gloeckner G."/>
            <person name="Gruber A."/>
            <person name="Hipkin R."/>
            <person name="Janech M."/>
            <person name="Kroth P."/>
            <person name="Leese F."/>
            <person name="Lindquist E."/>
            <person name="Lyon B.R."/>
            <person name="Martin J."/>
            <person name="Mayer C."/>
            <person name="Parker M."/>
            <person name="Quesneville H."/>
            <person name="Raymond J."/>
            <person name="Uhlig C."/>
            <person name="Valentin K.U."/>
            <person name="Worden A.Z."/>
            <person name="Armbrust E.V."/>
            <person name="Bowler C."/>
            <person name="Green B."/>
            <person name="Moulton V."/>
            <person name="Van Oosterhout C."/>
            <person name="Grigoriev I."/>
        </authorList>
    </citation>
    <scope>NUCLEOTIDE SEQUENCE [LARGE SCALE GENOMIC DNA]</scope>
    <source>
        <strain evidence="2 3">CCMP1102</strain>
    </source>
</reference>
<gene>
    <name evidence="2" type="ORF">FRACYDRAFT_257711</name>
</gene>
<dbReference type="InParanoid" id="A0A1E7EIZ2"/>
<dbReference type="EMBL" id="KV784450">
    <property type="protein sequence ID" value="OEU05868.1"/>
    <property type="molecule type" value="Genomic_DNA"/>
</dbReference>
<name>A0A1E7EIZ2_9STRA</name>
<dbReference type="OrthoDB" id="185373at2759"/>
<keyword evidence="3" id="KW-1185">Reference proteome</keyword>
<dbReference type="Proteomes" id="UP000095751">
    <property type="component" value="Unassembled WGS sequence"/>
</dbReference>
<dbReference type="KEGG" id="fcy:FRACYDRAFT_257711"/>